<comment type="caution">
    <text evidence="1">The sequence shown here is derived from an EMBL/GenBank/DDBJ whole genome shotgun (WGS) entry which is preliminary data.</text>
</comment>
<proteinExistence type="predicted"/>
<name>A0A8X7Q0N1_BRACI</name>
<evidence type="ECO:0000313" key="2">
    <source>
        <dbReference type="Proteomes" id="UP000886595"/>
    </source>
</evidence>
<gene>
    <name evidence="1" type="ORF">Bca52824_078278</name>
</gene>
<organism evidence="1 2">
    <name type="scientific">Brassica carinata</name>
    <name type="common">Ethiopian mustard</name>
    <name type="synonym">Abyssinian cabbage</name>
    <dbReference type="NCBI Taxonomy" id="52824"/>
    <lineage>
        <taxon>Eukaryota</taxon>
        <taxon>Viridiplantae</taxon>
        <taxon>Streptophyta</taxon>
        <taxon>Embryophyta</taxon>
        <taxon>Tracheophyta</taxon>
        <taxon>Spermatophyta</taxon>
        <taxon>Magnoliopsida</taxon>
        <taxon>eudicotyledons</taxon>
        <taxon>Gunneridae</taxon>
        <taxon>Pentapetalae</taxon>
        <taxon>rosids</taxon>
        <taxon>malvids</taxon>
        <taxon>Brassicales</taxon>
        <taxon>Brassicaceae</taxon>
        <taxon>Brassiceae</taxon>
        <taxon>Brassica</taxon>
    </lineage>
</organism>
<keyword evidence="2" id="KW-1185">Reference proteome</keyword>
<dbReference type="EMBL" id="JAAMPC010000015">
    <property type="protein sequence ID" value="KAG2258984.1"/>
    <property type="molecule type" value="Genomic_DNA"/>
</dbReference>
<dbReference type="AlphaFoldDB" id="A0A8X7Q0N1"/>
<sequence length="81" mass="8828">MQTQLLRLDAKALTQSPNFLSIPTKAPGQPSWCFGNGHTYAFHVSSRKVPVNVGQTVGSTFSPFPHRPLPSLLVFCSNSDN</sequence>
<protein>
    <submittedName>
        <fullName evidence="1">Uncharacterized protein</fullName>
    </submittedName>
</protein>
<reference evidence="1 2" key="1">
    <citation type="submission" date="2020-02" db="EMBL/GenBank/DDBJ databases">
        <authorList>
            <person name="Ma Q."/>
            <person name="Huang Y."/>
            <person name="Song X."/>
            <person name="Pei D."/>
        </authorList>
    </citation>
    <scope>NUCLEOTIDE SEQUENCE [LARGE SCALE GENOMIC DNA]</scope>
    <source>
        <strain evidence="1">Sxm20200214</strain>
        <tissue evidence="1">Leaf</tissue>
    </source>
</reference>
<evidence type="ECO:0000313" key="1">
    <source>
        <dbReference type="EMBL" id="KAG2258984.1"/>
    </source>
</evidence>
<dbReference type="Proteomes" id="UP000886595">
    <property type="component" value="Unassembled WGS sequence"/>
</dbReference>
<accession>A0A8X7Q0N1</accession>